<dbReference type="EMBL" id="JQZV01000013">
    <property type="protein sequence ID" value="KGN91764.1"/>
    <property type="molecule type" value="Genomic_DNA"/>
</dbReference>
<dbReference type="Proteomes" id="UP000030101">
    <property type="component" value="Unassembled WGS sequence"/>
</dbReference>
<proteinExistence type="predicted"/>
<name>A0ABR4XJ87_9PORP</name>
<protein>
    <submittedName>
        <fullName evidence="1">Uncharacterized protein</fullName>
    </submittedName>
</protein>
<keyword evidence="2" id="KW-1185">Reference proteome</keyword>
<organism evidence="1 2">
    <name type="scientific">Porphyromonas canoris</name>
    <dbReference type="NCBI Taxonomy" id="36875"/>
    <lineage>
        <taxon>Bacteria</taxon>
        <taxon>Pseudomonadati</taxon>
        <taxon>Bacteroidota</taxon>
        <taxon>Bacteroidia</taxon>
        <taxon>Bacteroidales</taxon>
        <taxon>Porphyromonadaceae</taxon>
        <taxon>Porphyromonas</taxon>
    </lineage>
</organism>
<gene>
    <name evidence="1" type="ORF">HQ43_06625</name>
</gene>
<evidence type="ECO:0000313" key="1">
    <source>
        <dbReference type="EMBL" id="KGN91764.1"/>
    </source>
</evidence>
<accession>A0ABR4XJ87</accession>
<sequence length="517" mass="57273">MSISFQSCGDADLFSRKPEIRMEEKGDWVLPLGYADVGIGEVLLGHKLGNGALKIDREQDRLLIKLEDPNAFRWDLASFTARQVKNVEFTFKTPSAGYSQDMVIPGNDLNKIGEIFPLELGRFTFSLSDKIKSSERIVLEGDIRVKLSNVPMKATFILGLVNATDEQGEPIRLYLSSNGKDKELEATFRLPGVNLLPGNGNTINMGYEFSIIPENSPGDVVLKKGEAIEIKIEILEAKIKGFKGVVDPTEIIFRTNTTKWKFDEWSRAQALWLKGTKFDLTLKTKGVDMGMSVGAKLKSLKKSSSIPLYIPPIKVFDIKSLRQEDVHTIRYDGDALEAFLSGLDKSGMEIECKVIVPTRGKIAFNSGLRLAGGYRLEQPLDLRVEKFPVKVTLPLSSLEELKRFDGLYETISLCVVGRSNIPFEIVCEKFIFLDAKGKEIPGATVTVSGGITGSTDGKSFADSRIVAELTAEQSRLIRNATKVKVQGYIRTLSEETVQLRPSQSMALHISAGINHKF</sequence>
<comment type="caution">
    <text evidence="1">The sequence shown here is derived from an EMBL/GenBank/DDBJ whole genome shotgun (WGS) entry which is preliminary data.</text>
</comment>
<reference evidence="1 2" key="1">
    <citation type="submission" date="2014-08" db="EMBL/GenBank/DDBJ databases">
        <title>Porphyromonas canoris strain:OH2762 Genome sequencing.</title>
        <authorList>
            <person name="Wallis C."/>
            <person name="Deusch O."/>
            <person name="O'Flynn C."/>
            <person name="Davis I."/>
            <person name="Jospin G."/>
            <person name="Darling A.E."/>
            <person name="Coil D.A."/>
            <person name="Alexiev A."/>
            <person name="Horsfall A."/>
            <person name="Kirkwood N."/>
            <person name="Harris S."/>
            <person name="Eisen J.A."/>
        </authorList>
    </citation>
    <scope>NUCLEOTIDE SEQUENCE [LARGE SCALE GENOMIC DNA]</scope>
    <source>
        <strain evidence="2">COT-108 OH2762</strain>
    </source>
</reference>
<evidence type="ECO:0000313" key="2">
    <source>
        <dbReference type="Proteomes" id="UP000030101"/>
    </source>
</evidence>